<evidence type="ECO:0000256" key="2">
    <source>
        <dbReference type="ARBA" id="ARBA00010130"/>
    </source>
</evidence>
<dbReference type="PROSITE" id="PS50330">
    <property type="entry name" value="UIM"/>
    <property type="match status" value="1"/>
</dbReference>
<accession>A0A8H7Q499</accession>
<evidence type="ECO:0000259" key="7">
    <source>
        <dbReference type="PROSITE" id="PS50942"/>
    </source>
</evidence>
<dbReference type="FunFam" id="1.25.40.90:FF:000006">
    <property type="entry name" value="Clathrin interactor 1"/>
    <property type="match status" value="1"/>
</dbReference>
<name>A0A8H7Q499_9FUNG</name>
<feature type="compositionally biased region" description="Low complexity" evidence="6">
    <location>
        <begin position="447"/>
        <end position="460"/>
    </location>
</feature>
<sequence length="617" mass="68661">MSGKGVLRSVKNYAKGYSDIQIKVREATSNDSWGPSGTLMNEIANATHNPQDFLEIMDMIDKRLNDKGKNWRHVFKALTVLDYCLHVGSENVVLYAKENAYVVKTLREFQHIDDGGRDVGGNVRQKAKDISSLLMDDARLKEERSSRTQMRDRMAGVDNIMADFISPRDRGSPYERPPGEDRGSYRDEDRELRRALDESKRLAEEGSRKKNTDEDDLQKAIRLSEQEARDKERRDRERLERENEKALFSNVTPETNQSSLNAFPQQMNMNATGNPYQQQQVPWQVTGATNLSFSHPVGGNPMYSQFTGMPNNPYQQQTIANPYLQQQQQQQQQQQPQFTGMMQQPMVTGMQFQTPQMTGMQYQQAQPTGMQFPTSSISSVQTGQNNPFGANAGSTSQSSFMSSPSLQTSSSFGQSLQPQQTGFQAYGSHSPQPSHFSVENQSNNAVTPTSSKSTPTGSRPNDAKFSKLNSLLATGGDGLDTFGNTGNMRVPVGTGYANSMKLEYAKTGSGAEGFGQEERNVPKNFDPNLVDSPQQSFGNQPTRNPFGQPTSSFSTPSSSQPGNKKSLFEMMQEQKMQQQQQQLQAQPTGMNFQTPQMTGFQQPSMTGYNGQGGSSFF</sequence>
<keyword evidence="3" id="KW-0963">Cytoplasm</keyword>
<feature type="compositionally biased region" description="Polar residues" evidence="6">
    <location>
        <begin position="418"/>
        <end position="446"/>
    </location>
</feature>
<keyword evidence="9" id="KW-1185">Reference proteome</keyword>
<feature type="region of interest" description="Disordered" evidence="6">
    <location>
        <begin position="509"/>
        <end position="617"/>
    </location>
</feature>
<dbReference type="InterPro" id="IPR008942">
    <property type="entry name" value="ENTH_VHS"/>
</dbReference>
<feature type="compositionally biased region" description="Polar residues" evidence="6">
    <location>
        <begin position="531"/>
        <end position="543"/>
    </location>
</feature>
<dbReference type="SMART" id="SM00726">
    <property type="entry name" value="UIM"/>
    <property type="match status" value="2"/>
</dbReference>
<feature type="compositionally biased region" description="Polar residues" evidence="6">
    <location>
        <begin position="358"/>
        <end position="388"/>
    </location>
</feature>
<dbReference type="InterPro" id="IPR013809">
    <property type="entry name" value="ENTH"/>
</dbReference>
<dbReference type="GO" id="GO:0005768">
    <property type="term" value="C:endosome"/>
    <property type="evidence" value="ECO:0007669"/>
    <property type="project" value="TreeGrafter"/>
</dbReference>
<dbReference type="AlphaFoldDB" id="A0A8H7Q499"/>
<dbReference type="EMBL" id="JAEPRA010000005">
    <property type="protein sequence ID" value="KAG2185260.1"/>
    <property type="molecule type" value="Genomic_DNA"/>
</dbReference>
<feature type="region of interest" description="Disordered" evidence="6">
    <location>
        <begin position="358"/>
        <end position="464"/>
    </location>
</feature>
<dbReference type="CDD" id="cd16991">
    <property type="entry name" value="ENTH_Ent1_Ent2"/>
    <property type="match status" value="1"/>
</dbReference>
<feature type="domain" description="ENTH" evidence="7">
    <location>
        <begin position="12"/>
        <end position="144"/>
    </location>
</feature>
<dbReference type="GO" id="GO:0005886">
    <property type="term" value="C:plasma membrane"/>
    <property type="evidence" value="ECO:0007669"/>
    <property type="project" value="TreeGrafter"/>
</dbReference>
<evidence type="ECO:0000313" key="9">
    <source>
        <dbReference type="Proteomes" id="UP000612746"/>
    </source>
</evidence>
<comment type="subcellular location">
    <subcellularLocation>
        <location evidence="1">Cytoplasm</location>
    </subcellularLocation>
</comment>
<feature type="compositionally biased region" description="Low complexity" evidence="6">
    <location>
        <begin position="545"/>
        <end position="562"/>
    </location>
</feature>
<evidence type="ECO:0000256" key="4">
    <source>
        <dbReference type="ARBA" id="ARBA00022553"/>
    </source>
</evidence>
<evidence type="ECO:0000256" key="5">
    <source>
        <dbReference type="ARBA" id="ARBA00023121"/>
    </source>
</evidence>
<dbReference type="GO" id="GO:0006897">
    <property type="term" value="P:endocytosis"/>
    <property type="evidence" value="ECO:0007669"/>
    <property type="project" value="TreeGrafter"/>
</dbReference>
<dbReference type="GO" id="GO:0030125">
    <property type="term" value="C:clathrin vesicle coat"/>
    <property type="evidence" value="ECO:0007669"/>
    <property type="project" value="TreeGrafter"/>
</dbReference>
<dbReference type="SUPFAM" id="SSF48464">
    <property type="entry name" value="ENTH/VHS domain"/>
    <property type="match status" value="1"/>
</dbReference>
<dbReference type="GO" id="GO:0030276">
    <property type="term" value="F:clathrin binding"/>
    <property type="evidence" value="ECO:0007669"/>
    <property type="project" value="TreeGrafter"/>
</dbReference>
<reference evidence="8" key="1">
    <citation type="submission" date="2020-12" db="EMBL/GenBank/DDBJ databases">
        <title>Metabolic potential, ecology and presence of endohyphal bacteria is reflected in genomic diversity of Mucoromycotina.</title>
        <authorList>
            <person name="Muszewska A."/>
            <person name="Okrasinska A."/>
            <person name="Steczkiewicz K."/>
            <person name="Drgas O."/>
            <person name="Orlowska M."/>
            <person name="Perlinska-Lenart U."/>
            <person name="Aleksandrzak-Piekarczyk T."/>
            <person name="Szatraj K."/>
            <person name="Zielenkiewicz U."/>
            <person name="Pilsyk S."/>
            <person name="Malc E."/>
            <person name="Mieczkowski P."/>
            <person name="Kruszewska J.S."/>
            <person name="Biernat P."/>
            <person name="Pawlowska J."/>
        </authorList>
    </citation>
    <scope>NUCLEOTIDE SEQUENCE</scope>
    <source>
        <strain evidence="8">WA0000051536</strain>
    </source>
</reference>
<dbReference type="PROSITE" id="PS50942">
    <property type="entry name" value="ENTH"/>
    <property type="match status" value="1"/>
</dbReference>
<evidence type="ECO:0000256" key="3">
    <source>
        <dbReference type="ARBA" id="ARBA00022490"/>
    </source>
</evidence>
<dbReference type="Proteomes" id="UP000612746">
    <property type="component" value="Unassembled WGS sequence"/>
</dbReference>
<dbReference type="Gene3D" id="1.25.40.90">
    <property type="match status" value="1"/>
</dbReference>
<comment type="similarity">
    <text evidence="2">Belongs to the epsin family.</text>
</comment>
<evidence type="ECO:0000313" key="8">
    <source>
        <dbReference type="EMBL" id="KAG2185260.1"/>
    </source>
</evidence>
<evidence type="ECO:0000256" key="1">
    <source>
        <dbReference type="ARBA" id="ARBA00004496"/>
    </source>
</evidence>
<protein>
    <recommendedName>
        <fullName evidence="7">ENTH domain-containing protein</fullName>
    </recommendedName>
</protein>
<dbReference type="GO" id="GO:0005543">
    <property type="term" value="F:phospholipid binding"/>
    <property type="evidence" value="ECO:0007669"/>
    <property type="project" value="TreeGrafter"/>
</dbReference>
<evidence type="ECO:0000256" key="6">
    <source>
        <dbReference type="SAM" id="MobiDB-lite"/>
    </source>
</evidence>
<dbReference type="OrthoDB" id="4033880at2759"/>
<feature type="compositionally biased region" description="Low complexity" evidence="6">
    <location>
        <begin position="393"/>
        <end position="417"/>
    </location>
</feature>
<feature type="compositionally biased region" description="Basic and acidic residues" evidence="6">
    <location>
        <begin position="141"/>
        <end position="155"/>
    </location>
</feature>
<dbReference type="GO" id="GO:0007015">
    <property type="term" value="P:actin filament organization"/>
    <property type="evidence" value="ECO:0007669"/>
    <property type="project" value="TreeGrafter"/>
</dbReference>
<dbReference type="PANTHER" id="PTHR12276:SF110">
    <property type="entry name" value="EPSIN-1-RELATED"/>
    <property type="match status" value="1"/>
</dbReference>
<keyword evidence="5" id="KW-0446">Lipid-binding</keyword>
<feature type="compositionally biased region" description="Polar residues" evidence="6">
    <location>
        <begin position="587"/>
        <end position="608"/>
    </location>
</feature>
<feature type="region of interest" description="Disordered" evidence="6">
    <location>
        <begin position="141"/>
        <end position="244"/>
    </location>
</feature>
<comment type="caution">
    <text evidence="8">The sequence shown here is derived from an EMBL/GenBank/DDBJ whole genome shotgun (WGS) entry which is preliminary data.</text>
</comment>
<proteinExistence type="inferred from homology"/>
<dbReference type="Pfam" id="PF01417">
    <property type="entry name" value="ENTH"/>
    <property type="match status" value="1"/>
</dbReference>
<dbReference type="InterPro" id="IPR003903">
    <property type="entry name" value="UIM_dom"/>
</dbReference>
<dbReference type="SMART" id="SM00273">
    <property type="entry name" value="ENTH"/>
    <property type="match status" value="1"/>
</dbReference>
<dbReference type="PANTHER" id="PTHR12276">
    <property type="entry name" value="EPSIN/ENT-RELATED"/>
    <property type="match status" value="1"/>
</dbReference>
<organism evidence="8 9">
    <name type="scientific">Umbelopsis vinacea</name>
    <dbReference type="NCBI Taxonomy" id="44442"/>
    <lineage>
        <taxon>Eukaryota</taxon>
        <taxon>Fungi</taxon>
        <taxon>Fungi incertae sedis</taxon>
        <taxon>Mucoromycota</taxon>
        <taxon>Mucoromycotina</taxon>
        <taxon>Umbelopsidomycetes</taxon>
        <taxon>Umbelopsidales</taxon>
        <taxon>Umbelopsidaceae</taxon>
        <taxon>Umbelopsis</taxon>
    </lineage>
</organism>
<keyword evidence="4" id="KW-0597">Phosphoprotein</keyword>
<feature type="compositionally biased region" description="Basic and acidic residues" evidence="6">
    <location>
        <begin position="166"/>
        <end position="244"/>
    </location>
</feature>
<feature type="compositionally biased region" description="Low complexity" evidence="6">
    <location>
        <begin position="570"/>
        <end position="586"/>
    </location>
</feature>
<gene>
    <name evidence="8" type="ORF">INT44_002050</name>
</gene>